<evidence type="ECO:0000313" key="1">
    <source>
        <dbReference type="EMBL" id="MDT0635676.1"/>
    </source>
</evidence>
<dbReference type="Proteomes" id="UP001251857">
    <property type="component" value="Unassembled WGS sequence"/>
</dbReference>
<proteinExistence type="predicted"/>
<reference evidence="1 2" key="1">
    <citation type="submission" date="2023-09" db="EMBL/GenBank/DDBJ databases">
        <authorList>
            <person name="Rey-Velasco X."/>
        </authorList>
    </citation>
    <scope>NUCLEOTIDE SEQUENCE [LARGE SCALE GENOMIC DNA]</scope>
    <source>
        <strain evidence="1 2">W335</strain>
    </source>
</reference>
<organism evidence="1 2">
    <name type="scientific">Spectribacter hydrogenoxidans</name>
    <dbReference type="NCBI Taxonomy" id="3075608"/>
    <lineage>
        <taxon>Bacteria</taxon>
        <taxon>Pseudomonadati</taxon>
        <taxon>Pseudomonadota</taxon>
        <taxon>Gammaproteobacteria</taxon>
        <taxon>Salinisphaerales</taxon>
        <taxon>Salinisphaeraceae</taxon>
        <taxon>Spectribacter</taxon>
    </lineage>
</organism>
<protein>
    <recommendedName>
        <fullName evidence="3">DUF309 domain-containing protein</fullName>
    </recommendedName>
</protein>
<evidence type="ECO:0008006" key="3">
    <source>
        <dbReference type="Google" id="ProtNLM"/>
    </source>
</evidence>
<gene>
    <name evidence="1" type="ORF">RM532_12020</name>
</gene>
<dbReference type="RefSeq" id="WP_311653577.1">
    <property type="nucleotide sequence ID" value="NZ_JAVRIB010000012.1"/>
</dbReference>
<comment type="caution">
    <text evidence="1">The sequence shown here is derived from an EMBL/GenBank/DDBJ whole genome shotgun (WGS) entry which is preliminary data.</text>
</comment>
<dbReference type="Gene3D" id="1.10.3450.10">
    <property type="entry name" value="TTHA0068-like"/>
    <property type="match status" value="1"/>
</dbReference>
<evidence type="ECO:0000313" key="2">
    <source>
        <dbReference type="Proteomes" id="UP001251857"/>
    </source>
</evidence>
<name>A0ABU3C2R1_9GAMM</name>
<keyword evidence="2" id="KW-1185">Reference proteome</keyword>
<dbReference type="InterPro" id="IPR023203">
    <property type="entry name" value="TTHA0068_sf"/>
</dbReference>
<dbReference type="SUPFAM" id="SSF140663">
    <property type="entry name" value="TTHA0068-like"/>
    <property type="match status" value="1"/>
</dbReference>
<accession>A0ABU3C2R1</accession>
<dbReference type="EMBL" id="JAVRIB010000012">
    <property type="protein sequence ID" value="MDT0635676.1"/>
    <property type="molecule type" value="Genomic_DNA"/>
</dbReference>
<sequence>MSDVIPDRWHFDDVDTDHGGHHHAPAVPGDAGLEGWSGPRYSALPLPAFRFLPGRDARPDSSHMPAFDISAADPADWQHCGPYRYGVDCFNQGFWWEAASLWTALASGTDSADVRRHCLNGLTRAAEALLRRRMGWRSAVARLRLESGQAFARVPQATLMGLHLATWWPCLDRCLRPGGVDFPRIELNGAE</sequence>